<accession>A0A3P6AN81</accession>
<dbReference type="EMBL" id="LS974618">
    <property type="protein sequence ID" value="CAG7891861.1"/>
    <property type="molecule type" value="Genomic_DNA"/>
</dbReference>
<dbReference type="AlphaFoldDB" id="A0A3P6AN81"/>
<dbReference type="EMBL" id="LR031573">
    <property type="protein sequence ID" value="VDC85691.1"/>
    <property type="molecule type" value="Genomic_DNA"/>
</dbReference>
<reference evidence="2" key="1">
    <citation type="submission" date="2018-11" db="EMBL/GenBank/DDBJ databases">
        <authorList>
            <consortium name="Genoscope - CEA"/>
            <person name="William W."/>
        </authorList>
    </citation>
    <scope>NUCLEOTIDE SEQUENCE</scope>
</reference>
<protein>
    <submittedName>
        <fullName evidence="1">Uncharacterized protein</fullName>
    </submittedName>
</protein>
<sequence length="65" mass="7330">MAAESRTKNRGPLWRAYTPLFTQRLRGEALHIPWASGGINRLEQNIEPGAATERHMKLVVHGPQI</sequence>
<dbReference type="Gramene" id="A02p08130.2_BraZ1">
    <property type="protein sequence ID" value="A02p08130.2_BraZ1.CDS.1"/>
    <property type="gene ID" value="A02g08130.2_BraZ1"/>
</dbReference>
<dbReference type="Proteomes" id="UP000694005">
    <property type="component" value="Chromosome A02"/>
</dbReference>
<organism evidence="2">
    <name type="scientific">Brassica campestris</name>
    <name type="common">Field mustard</name>
    <dbReference type="NCBI Taxonomy" id="3711"/>
    <lineage>
        <taxon>Eukaryota</taxon>
        <taxon>Viridiplantae</taxon>
        <taxon>Streptophyta</taxon>
        <taxon>Embryophyta</taxon>
        <taxon>Tracheophyta</taxon>
        <taxon>Spermatophyta</taxon>
        <taxon>Magnoliopsida</taxon>
        <taxon>eudicotyledons</taxon>
        <taxon>Gunneridae</taxon>
        <taxon>Pentapetalae</taxon>
        <taxon>rosids</taxon>
        <taxon>malvids</taxon>
        <taxon>Brassicales</taxon>
        <taxon>Brassicaceae</taxon>
        <taxon>Brassiceae</taxon>
        <taxon>Brassica</taxon>
    </lineage>
</organism>
<evidence type="ECO:0000313" key="2">
    <source>
        <dbReference type="EMBL" id="VDC85691.1"/>
    </source>
</evidence>
<evidence type="ECO:0000313" key="1">
    <source>
        <dbReference type="EMBL" id="CAG7891861.1"/>
    </source>
</evidence>
<proteinExistence type="predicted"/>
<gene>
    <name evidence="2" type="ORF">BRAA02T05439Z</name>
    <name evidence="1" type="ORF">BRAPAZ1V2_A02P08130.2</name>
</gene>
<name>A0A3P6AN81_BRACM</name>